<feature type="region of interest" description="Disordered" evidence="1">
    <location>
        <begin position="65"/>
        <end position="92"/>
    </location>
</feature>
<proteinExistence type="predicted"/>
<dbReference type="KEGG" id="sapo:SAPIO_CDS9311"/>
<organism evidence="2 3">
    <name type="scientific">Pseudallescheria apiosperma</name>
    <name type="common">Scedosporium apiospermum</name>
    <dbReference type="NCBI Taxonomy" id="563466"/>
    <lineage>
        <taxon>Eukaryota</taxon>
        <taxon>Fungi</taxon>
        <taxon>Dikarya</taxon>
        <taxon>Ascomycota</taxon>
        <taxon>Pezizomycotina</taxon>
        <taxon>Sordariomycetes</taxon>
        <taxon>Hypocreomycetidae</taxon>
        <taxon>Microascales</taxon>
        <taxon>Microascaceae</taxon>
        <taxon>Scedosporium</taxon>
    </lineage>
</organism>
<reference evidence="2 3" key="1">
    <citation type="journal article" date="2014" name="Genome Announc.">
        <title>Draft genome sequence of the pathogenic fungus Scedosporium apiospermum.</title>
        <authorList>
            <person name="Vandeputte P."/>
            <person name="Ghamrawi S."/>
            <person name="Rechenmann M."/>
            <person name="Iltis A."/>
            <person name="Giraud S."/>
            <person name="Fleury M."/>
            <person name="Thornton C."/>
            <person name="Delhaes L."/>
            <person name="Meyer W."/>
            <person name="Papon N."/>
            <person name="Bouchara J.P."/>
        </authorList>
    </citation>
    <scope>NUCLEOTIDE SEQUENCE [LARGE SCALE GENOMIC DNA]</scope>
    <source>
        <strain evidence="2 3">IHEM 14462</strain>
    </source>
</reference>
<accession>A0A084FWJ0</accession>
<sequence length="338" mass="36372">MATTRTPNTALAVPDNDLNAMTPVTEISGASAIGYVPHKTPLGFQGFPFPSSQWPTQTANLPVPPANPWEAQLTGPPVANKHPSKQPQRQNPANLLIGHGVFRERHRFDDRVTMVDASFLGPDDATAKAKGTLVYGEKDTLQGDYIDPELVAKLGYTARPCPPDHGELKYFVDATVGFACPSLYCRLDTVTLRLKVTEGLKDQGGIGVLFSISTRLQEALVEKIGLQLRHPASGPASLQPNEFVPEASITMPPSSATIPLETEALPQVQPEGTQDVNIQAGTDLQGFQFINPLDFQPTEIIDNNGSAVEFSTTFEFPRILGTPNPGGDPFAGYQADES</sequence>
<evidence type="ECO:0000256" key="1">
    <source>
        <dbReference type="SAM" id="MobiDB-lite"/>
    </source>
</evidence>
<dbReference type="Proteomes" id="UP000028545">
    <property type="component" value="Unassembled WGS sequence"/>
</dbReference>
<protein>
    <submittedName>
        <fullName evidence="2">Uncharacterized protein</fullName>
    </submittedName>
</protein>
<dbReference type="RefSeq" id="XP_016639251.1">
    <property type="nucleotide sequence ID" value="XM_016790741.1"/>
</dbReference>
<comment type="caution">
    <text evidence="2">The sequence shown here is derived from an EMBL/GenBank/DDBJ whole genome shotgun (WGS) entry which is preliminary data.</text>
</comment>
<dbReference type="GeneID" id="27728383"/>
<dbReference type="EMBL" id="JOWA01000143">
    <property type="protein sequence ID" value="KEZ39452.1"/>
    <property type="molecule type" value="Genomic_DNA"/>
</dbReference>
<gene>
    <name evidence="2" type="ORF">SAPIO_CDS9311</name>
</gene>
<evidence type="ECO:0000313" key="3">
    <source>
        <dbReference type="Proteomes" id="UP000028545"/>
    </source>
</evidence>
<dbReference type="VEuPathDB" id="FungiDB:SAPIO_CDS9311"/>
<dbReference type="HOGENOM" id="CLU_821728_0_0_1"/>
<dbReference type="AlphaFoldDB" id="A0A084FWJ0"/>
<name>A0A084FWJ0_PSEDA</name>
<feature type="region of interest" description="Disordered" evidence="1">
    <location>
        <begin position="319"/>
        <end position="338"/>
    </location>
</feature>
<evidence type="ECO:0000313" key="2">
    <source>
        <dbReference type="EMBL" id="KEZ39452.1"/>
    </source>
</evidence>
<keyword evidence="3" id="KW-1185">Reference proteome</keyword>